<comment type="caution">
    <text evidence="1">The sequence shown here is derived from an EMBL/GenBank/DDBJ whole genome shotgun (WGS) entry which is preliminary data.</text>
</comment>
<dbReference type="EMBL" id="MLYV02000694">
    <property type="protein sequence ID" value="PSR79499.1"/>
    <property type="molecule type" value="Genomic_DNA"/>
</dbReference>
<dbReference type="AlphaFoldDB" id="A0A2R6NXW3"/>
<evidence type="ECO:0000313" key="2">
    <source>
        <dbReference type="Proteomes" id="UP000186601"/>
    </source>
</evidence>
<gene>
    <name evidence="1" type="ORF">PHLCEN_2v7024</name>
</gene>
<name>A0A2R6NXW3_9APHY</name>
<protein>
    <submittedName>
        <fullName evidence="1">Uncharacterized protein</fullName>
    </submittedName>
</protein>
<organism evidence="1 2">
    <name type="scientific">Hermanssonia centrifuga</name>
    <dbReference type="NCBI Taxonomy" id="98765"/>
    <lineage>
        <taxon>Eukaryota</taxon>
        <taxon>Fungi</taxon>
        <taxon>Dikarya</taxon>
        <taxon>Basidiomycota</taxon>
        <taxon>Agaricomycotina</taxon>
        <taxon>Agaricomycetes</taxon>
        <taxon>Polyporales</taxon>
        <taxon>Meruliaceae</taxon>
        <taxon>Hermanssonia</taxon>
    </lineage>
</organism>
<dbReference type="Proteomes" id="UP000186601">
    <property type="component" value="Unassembled WGS sequence"/>
</dbReference>
<keyword evidence="2" id="KW-1185">Reference proteome</keyword>
<sequence length="145" mass="16172">MAYHNAQLAEPDFSNVAVLHSYWQLAVDPSDSPNVAIPAGLTPRDLIGYGEDATEKGANYMLSARFEFIARVMQSVYHAALLWTPSSYVKDTEALFQTAYLGEPKVFAAVPMSRYRDFDHTWACFLGNVASQWDFLRIACAVLLS</sequence>
<evidence type="ECO:0000313" key="1">
    <source>
        <dbReference type="EMBL" id="PSR79499.1"/>
    </source>
</evidence>
<proteinExistence type="predicted"/>
<reference evidence="1 2" key="1">
    <citation type="submission" date="2018-02" db="EMBL/GenBank/DDBJ databases">
        <title>Genome sequence of the basidiomycete white-rot fungus Phlebia centrifuga.</title>
        <authorList>
            <person name="Granchi Z."/>
            <person name="Peng M."/>
            <person name="de Vries R.P."/>
            <person name="Hilden K."/>
            <person name="Makela M.R."/>
            <person name="Grigoriev I."/>
            <person name="Riley R."/>
        </authorList>
    </citation>
    <scope>NUCLEOTIDE SEQUENCE [LARGE SCALE GENOMIC DNA]</scope>
    <source>
        <strain evidence="1 2">FBCC195</strain>
    </source>
</reference>
<accession>A0A2R6NXW3</accession>